<evidence type="ECO:0000256" key="1">
    <source>
        <dbReference type="ARBA" id="ARBA00023015"/>
    </source>
</evidence>
<protein>
    <submittedName>
        <fullName evidence="5">MarR family transcriptional regulator</fullName>
    </submittedName>
</protein>
<dbReference type="Gene3D" id="1.10.10.10">
    <property type="entry name" value="Winged helix-like DNA-binding domain superfamily/Winged helix DNA-binding domain"/>
    <property type="match status" value="1"/>
</dbReference>
<dbReference type="InterPro" id="IPR000835">
    <property type="entry name" value="HTH_MarR-typ"/>
</dbReference>
<evidence type="ECO:0000259" key="4">
    <source>
        <dbReference type="PROSITE" id="PS50995"/>
    </source>
</evidence>
<dbReference type="InterPro" id="IPR036390">
    <property type="entry name" value="WH_DNA-bd_sf"/>
</dbReference>
<evidence type="ECO:0000256" key="2">
    <source>
        <dbReference type="ARBA" id="ARBA00023125"/>
    </source>
</evidence>
<gene>
    <name evidence="5" type="ORF">PAT3040_02244</name>
</gene>
<dbReference type="PRINTS" id="PR00598">
    <property type="entry name" value="HTHMARR"/>
</dbReference>
<dbReference type="AlphaFoldDB" id="A0A2R5ERL0"/>
<name>A0A2R5ERL0_9BACL</name>
<dbReference type="Proteomes" id="UP000245202">
    <property type="component" value="Unassembled WGS sequence"/>
</dbReference>
<dbReference type="RefSeq" id="WP_087567462.1">
    <property type="nucleotide sequence ID" value="NZ_BDQX01000101.1"/>
</dbReference>
<dbReference type="SUPFAM" id="SSF46785">
    <property type="entry name" value="Winged helix' DNA-binding domain"/>
    <property type="match status" value="1"/>
</dbReference>
<feature type="domain" description="HTH marR-type" evidence="4">
    <location>
        <begin position="8"/>
        <end position="144"/>
    </location>
</feature>
<dbReference type="PANTHER" id="PTHR42756:SF1">
    <property type="entry name" value="TRANSCRIPTIONAL REPRESSOR OF EMRAB OPERON"/>
    <property type="match status" value="1"/>
</dbReference>
<reference evidence="5 6" key="1">
    <citation type="submission" date="2017-08" db="EMBL/GenBank/DDBJ databases">
        <title>Substantial Increase in Enzyme Production by Combined Drug-Resistance Mutations in Paenibacillus agaridevorans.</title>
        <authorList>
            <person name="Tanaka Y."/>
            <person name="Funane K."/>
            <person name="Hosaka T."/>
            <person name="Shiwa Y."/>
            <person name="Fujita N."/>
            <person name="Miyazaki T."/>
            <person name="Yoshikawa H."/>
            <person name="Murakami K."/>
            <person name="Kasahara K."/>
            <person name="Inaoka T."/>
            <person name="Hiraga Y."/>
            <person name="Ochi K."/>
        </authorList>
    </citation>
    <scope>NUCLEOTIDE SEQUENCE [LARGE SCALE GENOMIC DNA]</scope>
    <source>
        <strain evidence="5 6">T-3040</strain>
    </source>
</reference>
<dbReference type="GO" id="GO:0003677">
    <property type="term" value="F:DNA binding"/>
    <property type="evidence" value="ECO:0007669"/>
    <property type="project" value="UniProtKB-KW"/>
</dbReference>
<dbReference type="Pfam" id="PF01047">
    <property type="entry name" value="MarR"/>
    <property type="match status" value="1"/>
</dbReference>
<dbReference type="SMART" id="SM00347">
    <property type="entry name" value="HTH_MARR"/>
    <property type="match status" value="1"/>
</dbReference>
<organism evidence="5 6">
    <name type="scientific">Paenibacillus agaridevorans</name>
    <dbReference type="NCBI Taxonomy" id="171404"/>
    <lineage>
        <taxon>Bacteria</taxon>
        <taxon>Bacillati</taxon>
        <taxon>Bacillota</taxon>
        <taxon>Bacilli</taxon>
        <taxon>Bacillales</taxon>
        <taxon>Paenibacillaceae</taxon>
        <taxon>Paenibacillus</taxon>
    </lineage>
</organism>
<evidence type="ECO:0000313" key="5">
    <source>
        <dbReference type="EMBL" id="GBG07688.1"/>
    </source>
</evidence>
<evidence type="ECO:0000313" key="6">
    <source>
        <dbReference type="Proteomes" id="UP000245202"/>
    </source>
</evidence>
<dbReference type="GO" id="GO:0003700">
    <property type="term" value="F:DNA-binding transcription factor activity"/>
    <property type="evidence" value="ECO:0007669"/>
    <property type="project" value="InterPro"/>
</dbReference>
<sequence length="157" mass="18012">MNTDHPKAIDVIHILMRSTYFIQREFQSQLTTFDTPFPLTGPRLRLLSVVAETGKIRMNELAAKLGIKARTVTDFVDALEQDKLLVRIPDPTDRRATLIQLTELAQSNIEQALIYQDKIANKVLENLSVEQQKQFFELLLQLIKDKDISDTCEEAKK</sequence>
<evidence type="ECO:0000256" key="3">
    <source>
        <dbReference type="ARBA" id="ARBA00023163"/>
    </source>
</evidence>
<dbReference type="PROSITE" id="PS50995">
    <property type="entry name" value="HTH_MARR_2"/>
    <property type="match status" value="1"/>
</dbReference>
<comment type="caution">
    <text evidence="5">The sequence shown here is derived from an EMBL/GenBank/DDBJ whole genome shotgun (WGS) entry which is preliminary data.</text>
</comment>
<proteinExistence type="predicted"/>
<dbReference type="InterPro" id="IPR036388">
    <property type="entry name" value="WH-like_DNA-bd_sf"/>
</dbReference>
<keyword evidence="3" id="KW-0804">Transcription</keyword>
<dbReference type="EMBL" id="BDQX01000101">
    <property type="protein sequence ID" value="GBG07688.1"/>
    <property type="molecule type" value="Genomic_DNA"/>
</dbReference>
<keyword evidence="2" id="KW-0238">DNA-binding</keyword>
<keyword evidence="6" id="KW-1185">Reference proteome</keyword>
<accession>A0A2R5ERL0</accession>
<dbReference type="PANTHER" id="PTHR42756">
    <property type="entry name" value="TRANSCRIPTIONAL REGULATOR, MARR"/>
    <property type="match status" value="1"/>
</dbReference>
<keyword evidence="1" id="KW-0805">Transcription regulation</keyword>